<evidence type="ECO:0000313" key="2">
    <source>
        <dbReference type="Proteomes" id="UP001222027"/>
    </source>
</evidence>
<keyword evidence="2" id="KW-1185">Reference proteome</keyword>
<sequence length="122" mass="13860">MASLRCKRSGGCCQLDNCWTGVRMRSNCERVIVPSNGGGAGDVIGSDPSAPKSYQHLDYFRIGFRLRRRKDAFLWKVGRLRCSFIPFGSLVGFLERLPNWKRKAAILELGIKRHMGLPRYDL</sequence>
<accession>A0AAV8RMT2</accession>
<evidence type="ECO:0000313" key="1">
    <source>
        <dbReference type="EMBL" id="KAJ8506207.1"/>
    </source>
</evidence>
<organism evidence="1 2">
    <name type="scientific">Ensete ventricosum</name>
    <name type="common">Abyssinian banana</name>
    <name type="synonym">Musa ensete</name>
    <dbReference type="NCBI Taxonomy" id="4639"/>
    <lineage>
        <taxon>Eukaryota</taxon>
        <taxon>Viridiplantae</taxon>
        <taxon>Streptophyta</taxon>
        <taxon>Embryophyta</taxon>
        <taxon>Tracheophyta</taxon>
        <taxon>Spermatophyta</taxon>
        <taxon>Magnoliopsida</taxon>
        <taxon>Liliopsida</taxon>
        <taxon>Zingiberales</taxon>
        <taxon>Musaceae</taxon>
        <taxon>Ensete</taxon>
    </lineage>
</organism>
<gene>
    <name evidence="1" type="ORF">OPV22_007093</name>
</gene>
<dbReference type="EMBL" id="JAQQAF010000002">
    <property type="protein sequence ID" value="KAJ8506207.1"/>
    <property type="molecule type" value="Genomic_DNA"/>
</dbReference>
<proteinExistence type="predicted"/>
<name>A0AAV8RMT2_ENSVE</name>
<protein>
    <submittedName>
        <fullName evidence="1">Uncharacterized protein</fullName>
    </submittedName>
</protein>
<reference evidence="1 2" key="1">
    <citation type="submission" date="2022-12" db="EMBL/GenBank/DDBJ databases">
        <title>Chromosome-scale assembly of the Ensete ventricosum genome.</title>
        <authorList>
            <person name="Dussert Y."/>
            <person name="Stocks J."/>
            <person name="Wendawek A."/>
            <person name="Woldeyes F."/>
            <person name="Nichols R.A."/>
            <person name="Borrell J.S."/>
        </authorList>
    </citation>
    <scope>NUCLEOTIDE SEQUENCE [LARGE SCALE GENOMIC DNA]</scope>
    <source>
        <strain evidence="2">cv. Maze</strain>
        <tissue evidence="1">Seeds</tissue>
    </source>
</reference>
<dbReference type="Proteomes" id="UP001222027">
    <property type="component" value="Unassembled WGS sequence"/>
</dbReference>
<comment type="caution">
    <text evidence="1">The sequence shown here is derived from an EMBL/GenBank/DDBJ whole genome shotgun (WGS) entry which is preliminary data.</text>
</comment>
<dbReference type="AlphaFoldDB" id="A0AAV8RMT2"/>